<feature type="domain" description="ABC transmembrane type-1" evidence="14">
    <location>
        <begin position="126"/>
        <end position="408"/>
    </location>
</feature>
<dbReference type="InterPro" id="IPR027417">
    <property type="entry name" value="P-loop_NTPase"/>
</dbReference>
<feature type="region of interest" description="Disordered" evidence="11">
    <location>
        <begin position="1"/>
        <end position="99"/>
    </location>
</feature>
<feature type="region of interest" description="Disordered" evidence="11">
    <location>
        <begin position="681"/>
        <end position="737"/>
    </location>
</feature>
<keyword evidence="3" id="KW-1003">Cell membrane</keyword>
<evidence type="ECO:0000256" key="7">
    <source>
        <dbReference type="ARBA" id="ARBA00022840"/>
    </source>
</evidence>
<dbReference type="GO" id="GO:0015421">
    <property type="term" value="F:ABC-type oligopeptide transporter activity"/>
    <property type="evidence" value="ECO:0007669"/>
    <property type="project" value="TreeGrafter"/>
</dbReference>
<dbReference type="PANTHER" id="PTHR43394:SF1">
    <property type="entry name" value="ATP-BINDING CASSETTE SUB-FAMILY B MEMBER 10, MITOCHONDRIAL"/>
    <property type="match status" value="1"/>
</dbReference>
<keyword evidence="8 12" id="KW-1133">Transmembrane helix</keyword>
<accession>A0A4Q7V2D5</accession>
<feature type="compositionally biased region" description="Basic and acidic residues" evidence="11">
    <location>
        <begin position="785"/>
        <end position="794"/>
    </location>
</feature>
<dbReference type="GO" id="GO:0016887">
    <property type="term" value="F:ATP hydrolysis activity"/>
    <property type="evidence" value="ECO:0007669"/>
    <property type="project" value="InterPro"/>
</dbReference>
<dbReference type="PANTHER" id="PTHR43394">
    <property type="entry name" value="ATP-DEPENDENT PERMEASE MDL1, MITOCHONDRIAL"/>
    <property type="match status" value="1"/>
</dbReference>
<dbReference type="Pfam" id="PF00664">
    <property type="entry name" value="ABC_membrane"/>
    <property type="match status" value="1"/>
</dbReference>
<dbReference type="Gene3D" id="3.40.50.300">
    <property type="entry name" value="P-loop containing nucleotide triphosphate hydrolases"/>
    <property type="match status" value="1"/>
</dbReference>
<evidence type="ECO:0000256" key="2">
    <source>
        <dbReference type="ARBA" id="ARBA00022448"/>
    </source>
</evidence>
<evidence type="ECO:0000256" key="3">
    <source>
        <dbReference type="ARBA" id="ARBA00022475"/>
    </source>
</evidence>
<feature type="compositionally biased region" description="Low complexity" evidence="11">
    <location>
        <begin position="770"/>
        <end position="784"/>
    </location>
</feature>
<evidence type="ECO:0000256" key="10">
    <source>
        <dbReference type="ARBA" id="ARBA00023455"/>
    </source>
</evidence>
<reference evidence="15 16" key="1">
    <citation type="submission" date="2019-02" db="EMBL/GenBank/DDBJ databases">
        <title>Sequencing the genomes of 1000 actinobacteria strains.</title>
        <authorList>
            <person name="Klenk H.-P."/>
        </authorList>
    </citation>
    <scope>NUCLEOTIDE SEQUENCE [LARGE SCALE GENOMIC DNA]</scope>
    <source>
        <strain evidence="15 16">DSM 45779</strain>
    </source>
</reference>
<evidence type="ECO:0000256" key="4">
    <source>
        <dbReference type="ARBA" id="ARBA00022519"/>
    </source>
</evidence>
<dbReference type="InterPro" id="IPR003439">
    <property type="entry name" value="ABC_transporter-like_ATP-bd"/>
</dbReference>
<dbReference type="SUPFAM" id="SSF90123">
    <property type="entry name" value="ABC transporter transmembrane region"/>
    <property type="match status" value="1"/>
</dbReference>
<dbReference type="InterPro" id="IPR039421">
    <property type="entry name" value="Type_1_exporter"/>
</dbReference>
<keyword evidence="4" id="KW-0997">Cell inner membrane</keyword>
<dbReference type="InterPro" id="IPR003593">
    <property type="entry name" value="AAA+_ATPase"/>
</dbReference>
<feature type="transmembrane region" description="Helical" evidence="12">
    <location>
        <begin position="267"/>
        <end position="289"/>
    </location>
</feature>
<feature type="transmembrane region" description="Helical" evidence="12">
    <location>
        <begin position="236"/>
        <end position="261"/>
    </location>
</feature>
<protein>
    <submittedName>
        <fullName evidence="15">ATP-binding cassette subfamily B protein/subfamily B ATP-binding cassette protein MsbA</fullName>
    </submittedName>
</protein>
<keyword evidence="5 12" id="KW-0812">Transmembrane</keyword>
<dbReference type="GO" id="GO:0005524">
    <property type="term" value="F:ATP binding"/>
    <property type="evidence" value="ECO:0007669"/>
    <property type="project" value="UniProtKB-KW"/>
</dbReference>
<evidence type="ECO:0000256" key="6">
    <source>
        <dbReference type="ARBA" id="ARBA00022741"/>
    </source>
</evidence>
<feature type="domain" description="ABC transporter" evidence="13">
    <location>
        <begin position="442"/>
        <end position="677"/>
    </location>
</feature>
<dbReference type="InterPro" id="IPR011527">
    <property type="entry name" value="ABC1_TM_dom"/>
</dbReference>
<evidence type="ECO:0000256" key="11">
    <source>
        <dbReference type="SAM" id="MobiDB-lite"/>
    </source>
</evidence>
<comment type="subcellular location">
    <subcellularLocation>
        <location evidence="1">Cell inner membrane</location>
        <topology evidence="1">Multi-pass membrane protein</topology>
    </subcellularLocation>
</comment>
<dbReference type="Proteomes" id="UP000291591">
    <property type="component" value="Unassembled WGS sequence"/>
</dbReference>
<evidence type="ECO:0000259" key="14">
    <source>
        <dbReference type="PROSITE" id="PS50929"/>
    </source>
</evidence>
<dbReference type="SUPFAM" id="SSF52540">
    <property type="entry name" value="P-loop containing nucleoside triphosphate hydrolases"/>
    <property type="match status" value="1"/>
</dbReference>
<sequence>MVSAPGAGGTTFRGRGTSDVTGSDTVAVRGATATDGSVRAGRSTSDVSRPIPATSDPDPDVDTTGLRGTDVAAPDDEPPDGPEPDGPEPDGEAVGGPVAAEAPRVPIRTIFRRFWPYTRPFRGRMIVGLLLTGAVPALTTVSIWLFKVLVDDVLTPADYRLFPTIAAAYLGLTVLIGLVGFVDEYLSAWTAERFVLGLRVRLFDHLGRLSTGYLDRRPLGDVLSRISGDTAEIEQLVLTGVNLFLTYSFQVVFYATAMAILDWKLTLIAFVAAPAFLLLSKFLTSRIAAAAREQRRRSGSIVSVAEESLGNAALVQAYDRQDSETERFRSENEASFRAQMRATRLESFFSPVGSLVQAIGVLLVVGVAVAQIADGRITLGGLLVFLTYLSQLYGPISGFGSLANSLFAAGASAERIIEVLDTRPDVTEPDDPQPLPRAAGALVVEGVDFRYPDTERPALQGVTFAIPPGGRVAIVGASGAGKSTLARLLLRQYDPGGGRITLDGHDLRRLPLADLRRNVTAVLQDVLVFDGTIAENIRWAHPDASAEQVEAAARAADLHDTVVAFPDGYRTRVGQRGRMLSGGQCRRLAIARAMIRDAPVLVLDEPTTGLDAASTERVLAPLRRLSHSRTTVTISHQLLTVSDADQILYMEHGRIAAAGTHTELLHDSPGYAELYRLHRSEASDGSAPDGTGETGGATAAVDDAPTRVLPAVGPRRRARHRAPGADGPFPSVPGPSVPGPTVPVLPVPVPPAPVRGRHHAPAHLPPAHVPPARAAADLPAARAAPEPEHRRDGTPEYPTFTATAAAALHIPVQTGDPFAGR</sequence>
<feature type="compositionally biased region" description="Acidic residues" evidence="11">
    <location>
        <begin position="73"/>
        <end position="91"/>
    </location>
</feature>
<dbReference type="Gene3D" id="1.20.1560.10">
    <property type="entry name" value="ABC transporter type 1, transmembrane domain"/>
    <property type="match status" value="1"/>
</dbReference>
<keyword evidence="9 12" id="KW-0472">Membrane</keyword>
<dbReference type="PROSITE" id="PS00211">
    <property type="entry name" value="ABC_TRANSPORTER_1"/>
    <property type="match status" value="1"/>
</dbReference>
<feature type="compositionally biased region" description="Low complexity" evidence="11">
    <location>
        <begin position="687"/>
        <end position="703"/>
    </location>
</feature>
<dbReference type="PROSITE" id="PS50893">
    <property type="entry name" value="ABC_TRANSPORTER_2"/>
    <property type="match status" value="1"/>
</dbReference>
<evidence type="ECO:0000259" key="13">
    <source>
        <dbReference type="PROSITE" id="PS50893"/>
    </source>
</evidence>
<dbReference type="AlphaFoldDB" id="A0A4Q7V2D5"/>
<feature type="transmembrane region" description="Helical" evidence="12">
    <location>
        <begin position="166"/>
        <end position="186"/>
    </location>
</feature>
<evidence type="ECO:0000256" key="8">
    <source>
        <dbReference type="ARBA" id="ARBA00022989"/>
    </source>
</evidence>
<feature type="transmembrane region" description="Helical" evidence="12">
    <location>
        <begin position="348"/>
        <end position="372"/>
    </location>
</feature>
<evidence type="ECO:0000256" key="9">
    <source>
        <dbReference type="ARBA" id="ARBA00023136"/>
    </source>
</evidence>
<dbReference type="FunFam" id="3.40.50.300:FF:000221">
    <property type="entry name" value="Multidrug ABC transporter ATP-binding protein"/>
    <property type="match status" value="1"/>
</dbReference>
<evidence type="ECO:0000256" key="5">
    <source>
        <dbReference type="ARBA" id="ARBA00022692"/>
    </source>
</evidence>
<dbReference type="GO" id="GO:0005886">
    <property type="term" value="C:plasma membrane"/>
    <property type="evidence" value="ECO:0007669"/>
    <property type="project" value="UniProtKB-SubCell"/>
</dbReference>
<comment type="similarity">
    <text evidence="10">Belongs to the ABC transporter superfamily. Siderophore-Fe(3+) uptake transporter (SIUT) (TC 3.A.1.21) family.</text>
</comment>
<dbReference type="CDD" id="cd18564">
    <property type="entry name" value="ABC_6TM_exporter_like"/>
    <property type="match status" value="1"/>
</dbReference>
<evidence type="ECO:0000313" key="16">
    <source>
        <dbReference type="Proteomes" id="UP000291591"/>
    </source>
</evidence>
<evidence type="ECO:0000313" key="15">
    <source>
        <dbReference type="EMBL" id="RZT87644.1"/>
    </source>
</evidence>
<evidence type="ECO:0000256" key="12">
    <source>
        <dbReference type="SAM" id="Phobius"/>
    </source>
</evidence>
<dbReference type="Pfam" id="PF00005">
    <property type="entry name" value="ABC_tran"/>
    <property type="match status" value="1"/>
</dbReference>
<keyword evidence="2" id="KW-0813">Transport</keyword>
<keyword evidence="6" id="KW-0547">Nucleotide-binding</keyword>
<proteinExistence type="inferred from homology"/>
<dbReference type="EMBL" id="SHKL01000001">
    <property type="protein sequence ID" value="RZT87644.1"/>
    <property type="molecule type" value="Genomic_DNA"/>
</dbReference>
<dbReference type="InterPro" id="IPR017871">
    <property type="entry name" value="ABC_transporter-like_CS"/>
</dbReference>
<evidence type="ECO:0000256" key="1">
    <source>
        <dbReference type="ARBA" id="ARBA00004429"/>
    </source>
</evidence>
<dbReference type="PROSITE" id="PS50929">
    <property type="entry name" value="ABC_TM1F"/>
    <property type="match status" value="1"/>
</dbReference>
<dbReference type="SMART" id="SM00382">
    <property type="entry name" value="AAA"/>
    <property type="match status" value="1"/>
</dbReference>
<gene>
    <name evidence="15" type="ORF">EV383_4570</name>
</gene>
<feature type="compositionally biased region" description="Gly residues" evidence="11">
    <location>
        <begin position="1"/>
        <end position="11"/>
    </location>
</feature>
<feature type="region of interest" description="Disordered" evidence="11">
    <location>
        <begin position="751"/>
        <end position="797"/>
    </location>
</feature>
<dbReference type="InterPro" id="IPR036640">
    <property type="entry name" value="ABC1_TM_sf"/>
</dbReference>
<organism evidence="15 16">
    <name type="scientific">Pseudonocardia sediminis</name>
    <dbReference type="NCBI Taxonomy" id="1397368"/>
    <lineage>
        <taxon>Bacteria</taxon>
        <taxon>Bacillati</taxon>
        <taxon>Actinomycetota</taxon>
        <taxon>Actinomycetes</taxon>
        <taxon>Pseudonocardiales</taxon>
        <taxon>Pseudonocardiaceae</taxon>
        <taxon>Pseudonocardia</taxon>
    </lineage>
</organism>
<keyword evidence="16" id="KW-1185">Reference proteome</keyword>
<keyword evidence="7 15" id="KW-0067">ATP-binding</keyword>
<comment type="caution">
    <text evidence="15">The sequence shown here is derived from an EMBL/GenBank/DDBJ whole genome shotgun (WGS) entry which is preliminary data.</text>
</comment>
<name>A0A4Q7V2D5_PSEST</name>
<feature type="transmembrane region" description="Helical" evidence="12">
    <location>
        <begin position="126"/>
        <end position="146"/>
    </location>
</feature>